<keyword evidence="2" id="KW-1185">Reference proteome</keyword>
<gene>
    <name evidence="1" type="ORF">CPIN18021_0303</name>
</gene>
<evidence type="ECO:0008006" key="3">
    <source>
        <dbReference type="Google" id="ProtNLM"/>
    </source>
</evidence>
<evidence type="ECO:0000313" key="1">
    <source>
        <dbReference type="EMBL" id="AQW87150.1"/>
    </source>
</evidence>
<dbReference type="RefSeq" id="WP_078424257.1">
    <property type="nucleotide sequence ID" value="NZ_CP017258.1"/>
</dbReference>
<name>A0A1S6U656_9BACT</name>
<reference evidence="2" key="1">
    <citation type="submission" date="2016-09" db="EMBL/GenBank/DDBJ databases">
        <title>Comparative genomics of the Campylobacter concisus group.</title>
        <authorList>
            <person name="Miller W.G."/>
            <person name="Yee E."/>
            <person name="Chapman M.H."/>
            <person name="Huynh S."/>
            <person name="Bono J.L."/>
            <person name="On S.L.W."/>
            <person name="StLeger J."/>
            <person name="Foster G."/>
            <person name="Parker C.T."/>
        </authorList>
    </citation>
    <scope>NUCLEOTIDE SEQUENCE [LARGE SCALE GENOMIC DNA]</scope>
    <source>
        <strain evidence="2">RM18021</strain>
    </source>
</reference>
<dbReference type="EMBL" id="CP017258">
    <property type="protein sequence ID" value="AQW87150.1"/>
    <property type="molecule type" value="Genomic_DNA"/>
</dbReference>
<accession>A0A1S6U656</accession>
<evidence type="ECO:0000313" key="2">
    <source>
        <dbReference type="Proteomes" id="UP000190868"/>
    </source>
</evidence>
<proteinExistence type="predicted"/>
<organism evidence="1 2">
    <name type="scientific">Campylobacter pinnipediorum subsp. caledonicus</name>
    <dbReference type="NCBI Taxonomy" id="1874362"/>
    <lineage>
        <taxon>Bacteria</taxon>
        <taxon>Pseudomonadati</taxon>
        <taxon>Campylobacterota</taxon>
        <taxon>Epsilonproteobacteria</taxon>
        <taxon>Campylobacterales</taxon>
        <taxon>Campylobacteraceae</taxon>
        <taxon>Campylobacter</taxon>
    </lineage>
</organism>
<sequence length="482" mass="57009">MIFDSLNFNIVHQGIDTLVLGIRCNDEEYYKNEYSEFISKIYDLKNQAQLINTYGEKYILDDLGSSYGNFKVSSKGLGNYFGFFENDDIFCLVGDTSFKNKQMYHLKIQFRSIFLLKYGHKECYNRVKAFLNDIFKDKFDVEISRVDICTDVAGIKYTPQDFLKFRSLKRTTNYTHSTYKHDSTLIKDDETETNLINLEQMTINNFMQYNRFEGIAFGKSPCMFRIYDKVNQVIKKRISNLIFTKWELYGYDINSKSNVYRHEIELGRPFVKKLMGDNVTDEISFLFDNLGKFWAYGLKICKWYDLTDDEVKRLTESNIKSDSKRLIYFRCEADTNRLNFWDMINKFDEENNEALYLHKFINTRDIKKVKIAFKSFISSVYSNLGSFDDNFTYVINEVKKDLAMQKISLHEYGLSKMCGSFNKNEQIIKGEKLDVINPLYPSLYRSLDDLLQALQDIRNDDYKKDIEKSLTVLKNDGYIYEY</sequence>
<dbReference type="AlphaFoldDB" id="A0A1S6U656"/>
<dbReference type="Proteomes" id="UP000190868">
    <property type="component" value="Chromosome"/>
</dbReference>
<protein>
    <recommendedName>
        <fullName evidence="3">Replication initiation factor</fullName>
    </recommendedName>
</protein>